<dbReference type="InterPro" id="IPR037185">
    <property type="entry name" value="EmrE-like"/>
</dbReference>
<dbReference type="SUPFAM" id="SSF103481">
    <property type="entry name" value="Multidrug resistance efflux transporter EmrE"/>
    <property type="match status" value="1"/>
</dbReference>
<keyword evidence="1" id="KW-0812">Transmembrane</keyword>
<protein>
    <submittedName>
        <fullName evidence="3">Conserved membrane protein</fullName>
    </submittedName>
</protein>
<dbReference type="HOGENOM" id="CLU_074108_1_0_6"/>
<dbReference type="PANTHER" id="PTHR22911">
    <property type="entry name" value="ACYL-MALONYL CONDENSING ENZYME-RELATED"/>
    <property type="match status" value="1"/>
</dbReference>
<gene>
    <name evidence="3" type="ordered locus">HS_0247</name>
</gene>
<feature type="transmembrane region" description="Helical" evidence="1">
    <location>
        <begin position="154"/>
        <end position="175"/>
    </location>
</feature>
<organism evidence="3">
    <name type="scientific">Histophilus somni (strain 129Pt)</name>
    <name type="common">Haemophilus somnus</name>
    <dbReference type="NCBI Taxonomy" id="205914"/>
    <lineage>
        <taxon>Bacteria</taxon>
        <taxon>Pseudomonadati</taxon>
        <taxon>Pseudomonadota</taxon>
        <taxon>Gammaproteobacteria</taxon>
        <taxon>Pasteurellales</taxon>
        <taxon>Pasteurellaceae</taxon>
        <taxon>Histophilus</taxon>
    </lineage>
</organism>
<feature type="transmembrane region" description="Helical" evidence="1">
    <location>
        <begin position="280"/>
        <end position="302"/>
    </location>
</feature>
<keyword evidence="1" id="KW-0472">Membrane</keyword>
<keyword evidence="1" id="KW-1133">Transmembrane helix</keyword>
<sequence>MKQKPLLGFIFALTTAIAWGSLPIALQQVMNAMSMQTIVWFRFMVATVALAILLKLANRLPKLSDLNRYFFGLVILGVIGLSGNFSLFNSSLKFIEPSVTQIFVHFSSFAMMFCGVVIFKEKLGLHQKIGLVILIIGLILFFNERAEQLFDINIYSIGVFLSMSASLIWVTYGLAQKLLLRRFNSQQILLMIYTGCAFVFTPFVEIEQLQNLNTFTLICFIYCCLNTLIGYGAYAEALNHWDVAKVSVVITLVPLFTILFAHLLNLIYPQYFSAPELNTLSYIGAFIVVFGAMTSAIGYKFIKNKI</sequence>
<dbReference type="EMBL" id="CP000436">
    <property type="protein sequence ID" value="ABI24525.1"/>
    <property type="molecule type" value="Genomic_DNA"/>
</dbReference>
<feature type="transmembrane region" description="Helical" evidence="1">
    <location>
        <begin position="99"/>
        <end position="118"/>
    </location>
</feature>
<feature type="transmembrane region" description="Helical" evidence="1">
    <location>
        <begin position="246"/>
        <end position="268"/>
    </location>
</feature>
<feature type="transmembrane region" description="Helical" evidence="1">
    <location>
        <begin position="39"/>
        <end position="57"/>
    </location>
</feature>
<dbReference type="KEGG" id="hso:HS_0247"/>
<dbReference type="PANTHER" id="PTHR22911:SF134">
    <property type="entry name" value="DMT FAMILY TRANSPORTER"/>
    <property type="match status" value="1"/>
</dbReference>
<dbReference type="eggNOG" id="COG0697">
    <property type="taxonomic scope" value="Bacteria"/>
</dbReference>
<dbReference type="Pfam" id="PF00892">
    <property type="entry name" value="EamA"/>
    <property type="match status" value="2"/>
</dbReference>
<evidence type="ECO:0000259" key="2">
    <source>
        <dbReference type="Pfam" id="PF00892"/>
    </source>
</evidence>
<dbReference type="Gene3D" id="1.10.3730.20">
    <property type="match status" value="1"/>
</dbReference>
<feature type="domain" description="EamA" evidence="2">
    <location>
        <begin position="157"/>
        <end position="264"/>
    </location>
</feature>
<reference evidence="3" key="1">
    <citation type="submission" date="2006-08" db="EMBL/GenBank/DDBJ databases">
        <title>Complete genome sequence of Haemophilus somnus 129PT.</title>
        <authorList>
            <person name="Copeland A."/>
            <person name="Lucas S."/>
            <person name="Lapidus A."/>
            <person name="Barry K."/>
            <person name="Glavina del Rio T."/>
            <person name="Hammon N."/>
            <person name="Dalin E."/>
            <person name="Tice H."/>
            <person name="Pitluck S."/>
            <person name="Brettin T.S."/>
            <person name="Bruce D."/>
            <person name="Challacombe J.F."/>
            <person name="Chertkov O."/>
            <person name="Detter J.C."/>
            <person name="Gilna P."/>
            <person name="Han S."/>
            <person name="Misra M."/>
            <person name="Tapia R."/>
            <person name="Thayer N.N."/>
            <person name="Xie G."/>
            <person name="Inzana T.J."/>
            <person name="Duncan A.J."/>
            <person name="Siddaramppa S."/>
            <person name="Richardson P."/>
        </authorList>
    </citation>
    <scope>NUCLEOTIDE SEQUENCE</scope>
    <source>
        <strain evidence="3">129PT</strain>
    </source>
</reference>
<feature type="transmembrane region" description="Helical" evidence="1">
    <location>
        <begin position="212"/>
        <end position="234"/>
    </location>
</feature>
<dbReference type="GO" id="GO:0016020">
    <property type="term" value="C:membrane"/>
    <property type="evidence" value="ECO:0007669"/>
    <property type="project" value="InterPro"/>
</dbReference>
<feature type="transmembrane region" description="Helical" evidence="1">
    <location>
        <begin position="69"/>
        <end position="87"/>
    </location>
</feature>
<feature type="domain" description="EamA" evidence="2">
    <location>
        <begin position="7"/>
        <end position="142"/>
    </location>
</feature>
<dbReference type="AlphaFoldDB" id="Q0I1P6"/>
<proteinExistence type="predicted"/>
<evidence type="ECO:0000256" key="1">
    <source>
        <dbReference type="SAM" id="Phobius"/>
    </source>
</evidence>
<evidence type="ECO:0000313" key="3">
    <source>
        <dbReference type="EMBL" id="ABI24525.1"/>
    </source>
</evidence>
<feature type="transmembrane region" description="Helical" evidence="1">
    <location>
        <begin position="125"/>
        <end position="142"/>
    </location>
</feature>
<dbReference type="InterPro" id="IPR000620">
    <property type="entry name" value="EamA_dom"/>
</dbReference>
<name>Q0I1P6_HISS1</name>
<feature type="transmembrane region" description="Helical" evidence="1">
    <location>
        <begin position="187"/>
        <end position="206"/>
    </location>
</feature>
<accession>Q0I1P6</accession>